<dbReference type="InterPro" id="IPR022214">
    <property type="entry name" value="MZT1"/>
</dbReference>
<dbReference type="EMBL" id="CVRI01000075">
    <property type="protein sequence ID" value="CRL08723.1"/>
    <property type="molecule type" value="Genomic_DNA"/>
</dbReference>
<evidence type="ECO:0000256" key="3">
    <source>
        <dbReference type="ARBA" id="ARBA00022490"/>
    </source>
</evidence>
<keyword evidence="6" id="KW-1185">Reference proteome</keyword>
<dbReference type="Pfam" id="PF12554">
    <property type="entry name" value="MOZART1"/>
    <property type="match status" value="1"/>
</dbReference>
<dbReference type="GO" id="GO:0005819">
    <property type="term" value="C:spindle"/>
    <property type="evidence" value="ECO:0007669"/>
    <property type="project" value="TreeGrafter"/>
</dbReference>
<dbReference type="AlphaFoldDB" id="A0A1J1J8J2"/>
<accession>A0A1J1J8J2</accession>
<protein>
    <submittedName>
        <fullName evidence="5">CLUMA_CG021421, isoform A</fullName>
    </submittedName>
</protein>
<evidence type="ECO:0000313" key="6">
    <source>
        <dbReference type="Proteomes" id="UP000183832"/>
    </source>
</evidence>
<comment type="similarity">
    <text evidence="2">Belongs to the MOZART1 family.</text>
</comment>
<keyword evidence="3" id="KW-0963">Cytoplasm</keyword>
<dbReference type="GO" id="GO:0051415">
    <property type="term" value="P:microtubule nucleation by interphase microtubule organizing center"/>
    <property type="evidence" value="ECO:0007669"/>
    <property type="project" value="TreeGrafter"/>
</dbReference>
<comment type="subcellular location">
    <subcellularLocation>
        <location evidence="1">Cytoplasm</location>
        <location evidence="1">Cytoskeleton</location>
        <location evidence="1">Microtubule organizing center</location>
    </subcellularLocation>
</comment>
<evidence type="ECO:0000256" key="4">
    <source>
        <dbReference type="ARBA" id="ARBA00023212"/>
    </source>
</evidence>
<dbReference type="GO" id="GO:0000931">
    <property type="term" value="C:gamma-tubulin ring complex"/>
    <property type="evidence" value="ECO:0007669"/>
    <property type="project" value="InterPro"/>
</dbReference>
<name>A0A1J1J8J2_9DIPT</name>
<dbReference type="PANTHER" id="PTHR28520">
    <property type="entry name" value="MITOTIC-SPINDLE ORGANIZING PROTEIN 1"/>
    <property type="match status" value="1"/>
</dbReference>
<evidence type="ECO:0000313" key="5">
    <source>
        <dbReference type="EMBL" id="CRL08723.1"/>
    </source>
</evidence>
<dbReference type="Proteomes" id="UP000183832">
    <property type="component" value="Unassembled WGS sequence"/>
</dbReference>
<dbReference type="GO" id="GO:0031021">
    <property type="term" value="C:interphase microtubule organizing center"/>
    <property type="evidence" value="ECO:0007669"/>
    <property type="project" value="TreeGrafter"/>
</dbReference>
<dbReference type="STRING" id="568069.A0A1J1J8J2"/>
<dbReference type="GO" id="GO:0005813">
    <property type="term" value="C:centrosome"/>
    <property type="evidence" value="ECO:0007669"/>
    <property type="project" value="TreeGrafter"/>
</dbReference>
<organism evidence="5 6">
    <name type="scientific">Clunio marinus</name>
    <dbReference type="NCBI Taxonomy" id="568069"/>
    <lineage>
        <taxon>Eukaryota</taxon>
        <taxon>Metazoa</taxon>
        <taxon>Ecdysozoa</taxon>
        <taxon>Arthropoda</taxon>
        <taxon>Hexapoda</taxon>
        <taxon>Insecta</taxon>
        <taxon>Pterygota</taxon>
        <taxon>Neoptera</taxon>
        <taxon>Endopterygota</taxon>
        <taxon>Diptera</taxon>
        <taxon>Nematocera</taxon>
        <taxon>Chironomoidea</taxon>
        <taxon>Chironomidae</taxon>
        <taxon>Clunio</taxon>
    </lineage>
</organism>
<evidence type="ECO:0000256" key="2">
    <source>
        <dbReference type="ARBA" id="ARBA00011015"/>
    </source>
</evidence>
<dbReference type="GO" id="GO:0090307">
    <property type="term" value="P:mitotic spindle assembly"/>
    <property type="evidence" value="ECO:0007669"/>
    <property type="project" value="TreeGrafter"/>
</dbReference>
<gene>
    <name evidence="5" type="ORF">CLUMA_CG021421</name>
</gene>
<reference evidence="5 6" key="1">
    <citation type="submission" date="2015-04" db="EMBL/GenBank/DDBJ databases">
        <authorList>
            <person name="Syromyatnikov M.Y."/>
            <person name="Popov V.N."/>
        </authorList>
    </citation>
    <scope>NUCLEOTIDE SEQUENCE [LARGE SCALE GENOMIC DNA]</scope>
</reference>
<keyword evidence="4" id="KW-0206">Cytoskeleton</keyword>
<dbReference type="PANTHER" id="PTHR28520:SF2">
    <property type="entry name" value="MITOTIC-SPINDLE ORGANIZING PROTEIN 1"/>
    <property type="match status" value="1"/>
</dbReference>
<dbReference type="GO" id="GO:0033566">
    <property type="term" value="P:gamma-tubulin complex localization"/>
    <property type="evidence" value="ECO:0007669"/>
    <property type="project" value="InterPro"/>
</dbReference>
<proteinExistence type="inferred from homology"/>
<sequence length="113" mass="12815">MSEFSQGIFNIKIQHQQNDKFNDIKYLKIMCQEMSGVDKNTNGNNFSQIVNSQELRSNLQNISSILNTGLTPETLDICIQLCEAGVHPQALANVIQQIRREVAQIQHDSNNQQ</sequence>
<evidence type="ECO:0000256" key="1">
    <source>
        <dbReference type="ARBA" id="ARBA00004267"/>
    </source>
</evidence>
<dbReference type="OrthoDB" id="48571at2759"/>